<dbReference type="SMART" id="SM01187">
    <property type="entry name" value="Elicitin"/>
    <property type="match status" value="3"/>
</dbReference>
<dbReference type="Proteomes" id="UP001259832">
    <property type="component" value="Unassembled WGS sequence"/>
</dbReference>
<dbReference type="Gene3D" id="3.40.220.10">
    <property type="entry name" value="Leucine Aminopeptidase, subunit E, domain 1"/>
    <property type="match status" value="4"/>
</dbReference>
<feature type="region of interest" description="Disordered" evidence="1">
    <location>
        <begin position="899"/>
        <end position="997"/>
    </location>
</feature>
<protein>
    <submittedName>
        <fullName evidence="3">Macro domain-containing protein</fullName>
    </submittedName>
</protein>
<dbReference type="Pfam" id="PF01661">
    <property type="entry name" value="Macro"/>
    <property type="match status" value="4"/>
</dbReference>
<reference evidence="3" key="1">
    <citation type="submission" date="2023-08" db="EMBL/GenBank/DDBJ databases">
        <title>Reference Genome Resource for the Citrus Pathogen Phytophthora citrophthora.</title>
        <authorList>
            <person name="Moller H."/>
            <person name="Coetzee B."/>
            <person name="Rose L.J."/>
            <person name="Van Niekerk J.M."/>
        </authorList>
    </citation>
    <scope>NUCLEOTIDE SEQUENCE</scope>
    <source>
        <strain evidence="3">STE-U-9442</strain>
    </source>
</reference>
<comment type="caution">
    <text evidence="3">The sequence shown here is derived from an EMBL/GenBank/DDBJ whole genome shotgun (WGS) entry which is preliminary data.</text>
</comment>
<dbReference type="PANTHER" id="PTHR11106">
    <property type="entry name" value="GANGLIOSIDE INDUCED DIFFERENTIATION ASSOCIATED PROTEIN 2-RELATED"/>
    <property type="match status" value="1"/>
</dbReference>
<accession>A0AAD9LGM2</accession>
<feature type="domain" description="Macro" evidence="2">
    <location>
        <begin position="101"/>
        <end position="295"/>
    </location>
</feature>
<evidence type="ECO:0000259" key="2">
    <source>
        <dbReference type="PROSITE" id="PS51154"/>
    </source>
</evidence>
<feature type="region of interest" description="Disordered" evidence="1">
    <location>
        <begin position="414"/>
        <end position="512"/>
    </location>
</feature>
<proteinExistence type="predicted"/>
<name>A0AAD9LGM2_9STRA</name>
<keyword evidence="4" id="KW-1185">Reference proteome</keyword>
<feature type="compositionally biased region" description="Low complexity" evidence="1">
    <location>
        <begin position="418"/>
        <end position="478"/>
    </location>
</feature>
<dbReference type="PANTHER" id="PTHR11106:SF27">
    <property type="entry name" value="MACRO DOMAIN-CONTAINING PROTEIN"/>
    <property type="match status" value="1"/>
</dbReference>
<sequence length="1820" mass="194615">MTQTKHTNTLTNPEVWAVEGVVHSVLFYLDTTSLDNVVSYIQATTELHDYLKDSELWTKLSEMHFGGRRPSELQVEHRSSPIGDWEWTNRDCTCVQLEEFLRSFDDWKRFDSMVAVVKGDIERIDSFNDKPLDGIAFPTNSYLLNPHVAAAGVVFRRAGTALEQFIGGQSFRERLGNWAGWLPVGSALASPGFEAGVKKLIHCVGPSVNEANCYELLATTYENALNCMVDEDLHCVGMVSISTGNLGVPCAHGAKVAMRMLQKFATTRNWDGTVAIVCNEESVLQAFAAEKTAMLKNFNVIQTLPAGEFASMCMISARSSVLLLATVSALAFQGHVDATPCDADNYSKIATAVQTLRANCASWAAYLANGGVWTCDSKCHDAVVSLVDTLPDCTYGGPYGQNYKEVVENMVKSCGGQETSTSESTTAPSSTTAAPSVTIETPSATTAAPSSSNDSNNSTETATTDAPTATTESESPTTGNDDDAKTNTSTSGSVDAGDAGTPASDVSTTSGTSAQTVTSLTAMLFDIWAVESVVHSMLFYLDLPTFDALLQFIQAAPELQLYLKDGALWTQLSKAHFGGPRCPEMAVEPHPLQRRNWDWTSRERENEFLQSMDDLACFDEVASVMAGDIQYVNAVDGQPLDGIVFPTNPNLTNFHIGAAAAVFKRAGSGLEQFVNDPSFQGARPIGSTVVTPAFDVGVDKLIHCVGPSIMVADCYELLSLTYENAMNAVLRENLQCVVMASISTGNLGILPEEGSPVAMRSIKLFLGRTGWRGKVAIVCNEESVLRAFTTAKSTSMKDMISARSSVLLLATVSALAFQGHVDATPCDADNYSKIATAVQTLRANCASWAAYLANGGVWTCDSKCHDAVVSLVDTLPDCTYGGPYGQNYKEVVENMVKSCGGQETSTSESTTAPSSTTAAPSVTIETPSATTAAPSSSNDSNNSTETATTDAPTATTESESPTTGNDDDAKTNTSTSGSVDAGDAGTPASDVSTTSGTSAQTVTSLTAMLFDIWAVESVVHSMLFYLDLPTFDALLQFIQAAPELQLYLKDGALWTQLSKAHFGGPRCPEMAVEPHPLQRRNWDWTSRERENEFLQSMDDLACFDEVASVMAGDIQYVNAVDGQPLDGIVFPTNPNLTNFHIGAAAAVFKRAGSGLEQFVNDPSFQGARPIGSTVVTPAFDVGVDKLIHCVGPSIMVADCYELLSLTYENAMNAVLRENLQCVVMASISTGNLGILPEEGSPVAMRSIKLFLGRTGWRGKVAIVCNEESVLRAFTTAKSTSMKDMISARSSVLLLATVSALAFQGHVDATPCDADNYSKIATAVQTLRANCASWAAYLANGGVWTCDSKCHDAVVSLVDTLPDCTYGGPYGQNYKEVVENMVKSCGGQETSTSESTTAPSSTTAAPSVTIETPSATTAAPSSSNDSNNSTETATTDAPTATTESESPTTGNDDDAKTNTSTSGSVDAGDAGTPASDVSTTSAGQDIWAVESVVHSMLFYLDLPTFDALLQFIQAAPELQLYLKDGALWTQLSKAHFGGPRCPEMAVEPHPLQRRNWDWTSRERENEFLQSMDDLACFDEVASVMAGDIQYVNAVDGQPLDGIVFPTNPNLTNFHIGAAAAVFKRAGSGLEQFVNDPSFQGARPIGSTVVTPAFDVGVDKLIHCVGPSIMVADCYELLSLTYENAMNAVLRENLQCVVMASISTGNLGILPEEGSPVAMRSIKLFLGRTGWRGKVAIVCNEESVLRAFTTAKSTSMKEFNVLLPLPVNNGEIWHGTVNKNNSKLLLSKERPFNWYSSKIPIKSICVPILDRSQVQCLVKLFQ</sequence>
<dbReference type="InterPro" id="IPR002200">
    <property type="entry name" value="Elicitin"/>
</dbReference>
<feature type="domain" description="Macro" evidence="2">
    <location>
        <begin position="609"/>
        <end position="796"/>
    </location>
</feature>
<gene>
    <name evidence="3" type="ORF">P3T76_010296</name>
</gene>
<evidence type="ECO:0000256" key="1">
    <source>
        <dbReference type="SAM" id="MobiDB-lite"/>
    </source>
</evidence>
<feature type="domain" description="Macro" evidence="2">
    <location>
        <begin position="1094"/>
        <end position="1281"/>
    </location>
</feature>
<dbReference type="SMART" id="SM00506">
    <property type="entry name" value="A1pp"/>
    <property type="match status" value="4"/>
</dbReference>
<feature type="domain" description="Macro" evidence="2">
    <location>
        <begin position="1567"/>
        <end position="1754"/>
    </location>
</feature>
<dbReference type="SUPFAM" id="SSF52949">
    <property type="entry name" value="Macro domain-like"/>
    <property type="match status" value="4"/>
</dbReference>
<evidence type="ECO:0000313" key="4">
    <source>
        <dbReference type="Proteomes" id="UP001259832"/>
    </source>
</evidence>
<dbReference type="InterPro" id="IPR043472">
    <property type="entry name" value="Macro_dom-like"/>
</dbReference>
<feature type="region of interest" description="Disordered" evidence="1">
    <location>
        <begin position="1384"/>
        <end position="1478"/>
    </location>
</feature>
<feature type="compositionally biased region" description="Low complexity" evidence="1">
    <location>
        <begin position="1388"/>
        <end position="1448"/>
    </location>
</feature>
<dbReference type="EMBL" id="JASMQC010000022">
    <property type="protein sequence ID" value="KAK1935601.1"/>
    <property type="molecule type" value="Genomic_DNA"/>
</dbReference>
<dbReference type="GO" id="GO:0005576">
    <property type="term" value="C:extracellular region"/>
    <property type="evidence" value="ECO:0007669"/>
    <property type="project" value="InterPro"/>
</dbReference>
<dbReference type="PROSITE" id="PS51154">
    <property type="entry name" value="MACRO"/>
    <property type="match status" value="4"/>
</dbReference>
<organism evidence="3 4">
    <name type="scientific">Phytophthora citrophthora</name>
    <dbReference type="NCBI Taxonomy" id="4793"/>
    <lineage>
        <taxon>Eukaryota</taxon>
        <taxon>Sar</taxon>
        <taxon>Stramenopiles</taxon>
        <taxon>Oomycota</taxon>
        <taxon>Peronosporomycetes</taxon>
        <taxon>Peronosporales</taxon>
        <taxon>Peronosporaceae</taxon>
        <taxon>Phytophthora</taxon>
    </lineage>
</organism>
<evidence type="ECO:0000313" key="3">
    <source>
        <dbReference type="EMBL" id="KAK1935601.1"/>
    </source>
</evidence>
<dbReference type="InterPro" id="IPR002589">
    <property type="entry name" value="Macro_dom"/>
</dbReference>
<feature type="compositionally biased region" description="Low complexity" evidence="1">
    <location>
        <begin position="903"/>
        <end position="963"/>
    </location>
</feature>